<keyword evidence="4" id="KW-1185">Reference proteome</keyword>
<feature type="transmembrane region" description="Helical" evidence="2">
    <location>
        <begin position="24"/>
        <end position="50"/>
    </location>
</feature>
<keyword evidence="2" id="KW-1133">Transmembrane helix</keyword>
<evidence type="ECO:0000313" key="3">
    <source>
        <dbReference type="EMBL" id="MFC4906647.1"/>
    </source>
</evidence>
<dbReference type="Proteomes" id="UP001595872">
    <property type="component" value="Unassembled WGS sequence"/>
</dbReference>
<protein>
    <submittedName>
        <fullName evidence="3">Uncharacterized protein</fullName>
    </submittedName>
</protein>
<evidence type="ECO:0000256" key="2">
    <source>
        <dbReference type="SAM" id="Phobius"/>
    </source>
</evidence>
<feature type="compositionally biased region" description="Polar residues" evidence="1">
    <location>
        <begin position="62"/>
        <end position="75"/>
    </location>
</feature>
<feature type="region of interest" description="Disordered" evidence="1">
    <location>
        <begin position="54"/>
        <end position="75"/>
    </location>
</feature>
<keyword evidence="2" id="KW-0812">Transmembrane</keyword>
<comment type="caution">
    <text evidence="3">The sequence shown here is derived from an EMBL/GenBank/DDBJ whole genome shotgun (WGS) entry which is preliminary data.</text>
</comment>
<evidence type="ECO:0000256" key="1">
    <source>
        <dbReference type="SAM" id="MobiDB-lite"/>
    </source>
</evidence>
<sequence>MSSEAQPPQQEAQPSQQADSGPPWLRITLALVAAATAIAIALIPVLTSLLSGKNDSGDRHPTAQSATCPLAESSTTASVVSHQSASYPDLRLQQMSYKLTYGHHEAAPHVDAPAMRLEPAGQITGGVPADQTLYPFLWADPHTRDNTPQHHPGPGRYFWHQNTPIQPDSRGCWNLPESPLGYSDAQGLTFRFYFGLVPRTQEPCLRKLLSSRSAEQNGLDGEALSACSVTLLGYGIIPT</sequence>
<dbReference type="RefSeq" id="WP_378252330.1">
    <property type="nucleotide sequence ID" value="NZ_JBHSIT010000001.1"/>
</dbReference>
<organism evidence="3 4">
    <name type="scientific">Actinomadura gamaensis</name>
    <dbReference type="NCBI Taxonomy" id="1763541"/>
    <lineage>
        <taxon>Bacteria</taxon>
        <taxon>Bacillati</taxon>
        <taxon>Actinomycetota</taxon>
        <taxon>Actinomycetes</taxon>
        <taxon>Streptosporangiales</taxon>
        <taxon>Thermomonosporaceae</taxon>
        <taxon>Actinomadura</taxon>
    </lineage>
</organism>
<proteinExistence type="predicted"/>
<accession>A0ABV9TRC9</accession>
<feature type="compositionally biased region" description="Low complexity" evidence="1">
    <location>
        <begin position="1"/>
        <end position="18"/>
    </location>
</feature>
<reference evidence="4" key="1">
    <citation type="journal article" date="2019" name="Int. J. Syst. Evol. Microbiol.">
        <title>The Global Catalogue of Microorganisms (GCM) 10K type strain sequencing project: providing services to taxonomists for standard genome sequencing and annotation.</title>
        <authorList>
            <consortium name="The Broad Institute Genomics Platform"/>
            <consortium name="The Broad Institute Genome Sequencing Center for Infectious Disease"/>
            <person name="Wu L."/>
            <person name="Ma J."/>
        </authorList>
    </citation>
    <scope>NUCLEOTIDE SEQUENCE [LARGE SCALE GENOMIC DNA]</scope>
    <source>
        <strain evidence="4">KLKA75</strain>
    </source>
</reference>
<keyword evidence="2" id="KW-0472">Membrane</keyword>
<name>A0ABV9TRC9_9ACTN</name>
<dbReference type="EMBL" id="JBHSIT010000001">
    <property type="protein sequence ID" value="MFC4906647.1"/>
    <property type="molecule type" value="Genomic_DNA"/>
</dbReference>
<evidence type="ECO:0000313" key="4">
    <source>
        <dbReference type="Proteomes" id="UP001595872"/>
    </source>
</evidence>
<gene>
    <name evidence="3" type="ORF">ACFPCY_04910</name>
</gene>
<feature type="region of interest" description="Disordered" evidence="1">
    <location>
        <begin position="1"/>
        <end position="21"/>
    </location>
</feature>